<protein>
    <recommendedName>
        <fullName evidence="3">NodB homology domain-containing protein</fullName>
    </recommendedName>
</protein>
<gene>
    <name evidence="4" type="ORF">SOCE26_080890</name>
</gene>
<evidence type="ECO:0000256" key="1">
    <source>
        <dbReference type="ARBA" id="ARBA00004613"/>
    </source>
</evidence>
<evidence type="ECO:0000256" key="2">
    <source>
        <dbReference type="ARBA" id="ARBA00022729"/>
    </source>
</evidence>
<sequence length="273" mass="29645">MTVRARARGALKGLLRRATAGLGAAIPGLRGPAEAPRVLCYHGVCDGPPDEWSVTPAQLRRHMRWIAAHCRPVPLEDIVRAVSGRAALPPRAVAVTFDDGLRDVFTTAAPILSDLSIPAAAFVSPGLLDGLRPHTSYAPTRPFMSWDEVRALARAGWTIGSHALTHPVLADLPADEARRELVESRRALAERCEREVTLLAYPYGTRRTVSPRDRRLAAEAGYEAAFLDMTGPLLPGIDLMALPRNKALGTDSMTVVRASVSGRMDPWRLVESR</sequence>
<dbReference type="RefSeq" id="WP_104984737.1">
    <property type="nucleotide sequence ID" value="NZ_CP012673.1"/>
</dbReference>
<dbReference type="InterPro" id="IPR051398">
    <property type="entry name" value="Polysacch_Deacetylase"/>
</dbReference>
<accession>A0A2L0F4W1</accession>
<dbReference type="GO" id="GO:0005975">
    <property type="term" value="P:carbohydrate metabolic process"/>
    <property type="evidence" value="ECO:0007669"/>
    <property type="project" value="InterPro"/>
</dbReference>
<dbReference type="PANTHER" id="PTHR34216">
    <property type="match status" value="1"/>
</dbReference>
<organism evidence="4 5">
    <name type="scientific">Sorangium cellulosum</name>
    <name type="common">Polyangium cellulosum</name>
    <dbReference type="NCBI Taxonomy" id="56"/>
    <lineage>
        <taxon>Bacteria</taxon>
        <taxon>Pseudomonadati</taxon>
        <taxon>Myxococcota</taxon>
        <taxon>Polyangia</taxon>
        <taxon>Polyangiales</taxon>
        <taxon>Polyangiaceae</taxon>
        <taxon>Sorangium</taxon>
    </lineage>
</organism>
<dbReference type="CDD" id="cd10918">
    <property type="entry name" value="CE4_NodB_like_5s_6s"/>
    <property type="match status" value="1"/>
</dbReference>
<dbReference type="SUPFAM" id="SSF88713">
    <property type="entry name" value="Glycoside hydrolase/deacetylase"/>
    <property type="match status" value="1"/>
</dbReference>
<dbReference type="GO" id="GO:0016810">
    <property type="term" value="F:hydrolase activity, acting on carbon-nitrogen (but not peptide) bonds"/>
    <property type="evidence" value="ECO:0007669"/>
    <property type="project" value="InterPro"/>
</dbReference>
<comment type="subcellular location">
    <subcellularLocation>
        <location evidence="1">Secreted</location>
    </subcellularLocation>
</comment>
<dbReference type="AlphaFoldDB" id="A0A2L0F4W1"/>
<evidence type="ECO:0000313" key="4">
    <source>
        <dbReference type="EMBL" id="AUX46583.1"/>
    </source>
</evidence>
<dbReference type="InterPro" id="IPR002509">
    <property type="entry name" value="NODB_dom"/>
</dbReference>
<dbReference type="Pfam" id="PF01522">
    <property type="entry name" value="Polysacc_deac_1"/>
    <property type="match status" value="1"/>
</dbReference>
<dbReference type="Proteomes" id="UP000238348">
    <property type="component" value="Chromosome"/>
</dbReference>
<evidence type="ECO:0000259" key="3">
    <source>
        <dbReference type="PROSITE" id="PS51677"/>
    </source>
</evidence>
<dbReference type="EMBL" id="CP012673">
    <property type="protein sequence ID" value="AUX46583.1"/>
    <property type="molecule type" value="Genomic_DNA"/>
</dbReference>
<name>A0A2L0F4W1_SORCE</name>
<dbReference type="PROSITE" id="PS51677">
    <property type="entry name" value="NODB"/>
    <property type="match status" value="1"/>
</dbReference>
<reference evidence="4 5" key="1">
    <citation type="submission" date="2015-09" db="EMBL/GenBank/DDBJ databases">
        <title>Sorangium comparison.</title>
        <authorList>
            <person name="Zaburannyi N."/>
            <person name="Bunk B."/>
            <person name="Overmann J."/>
            <person name="Mueller R."/>
        </authorList>
    </citation>
    <scope>NUCLEOTIDE SEQUENCE [LARGE SCALE GENOMIC DNA]</scope>
    <source>
        <strain evidence="4 5">So ce26</strain>
    </source>
</reference>
<feature type="domain" description="NodB homology" evidence="3">
    <location>
        <begin position="91"/>
        <end position="273"/>
    </location>
</feature>
<dbReference type="Gene3D" id="3.20.20.370">
    <property type="entry name" value="Glycoside hydrolase/deacetylase"/>
    <property type="match status" value="1"/>
</dbReference>
<dbReference type="InterPro" id="IPR011330">
    <property type="entry name" value="Glyco_hydro/deAcase_b/a-brl"/>
</dbReference>
<dbReference type="GO" id="GO:0005576">
    <property type="term" value="C:extracellular region"/>
    <property type="evidence" value="ECO:0007669"/>
    <property type="project" value="UniProtKB-SubCell"/>
</dbReference>
<dbReference type="PANTHER" id="PTHR34216:SF3">
    <property type="entry name" value="POLY-BETA-1,6-N-ACETYL-D-GLUCOSAMINE N-DEACETYLASE"/>
    <property type="match status" value="1"/>
</dbReference>
<proteinExistence type="predicted"/>
<dbReference type="OrthoDB" id="9776235at2"/>
<keyword evidence="2" id="KW-0732">Signal</keyword>
<evidence type="ECO:0000313" key="5">
    <source>
        <dbReference type="Proteomes" id="UP000238348"/>
    </source>
</evidence>